<dbReference type="PROSITE" id="PS50983">
    <property type="entry name" value="FE_B12_PBP"/>
    <property type="match status" value="1"/>
</dbReference>
<keyword evidence="5" id="KW-0732">Signal</keyword>
<dbReference type="EMBL" id="FNBP01000004">
    <property type="protein sequence ID" value="SDG09699.1"/>
    <property type="molecule type" value="Genomic_DNA"/>
</dbReference>
<dbReference type="SUPFAM" id="SSF53807">
    <property type="entry name" value="Helical backbone' metal receptor"/>
    <property type="match status" value="1"/>
</dbReference>
<keyword evidence="8" id="KW-1185">Reference proteome</keyword>
<dbReference type="GO" id="GO:0030288">
    <property type="term" value="C:outer membrane-bounded periplasmic space"/>
    <property type="evidence" value="ECO:0007669"/>
    <property type="project" value="TreeGrafter"/>
</dbReference>
<keyword evidence="3" id="KW-0813">Transport</keyword>
<dbReference type="Gene3D" id="3.40.50.1980">
    <property type="entry name" value="Nitrogenase molybdenum iron protein domain"/>
    <property type="match status" value="2"/>
</dbReference>
<accession>A0A1G7RHT3</accession>
<dbReference type="GO" id="GO:1901678">
    <property type="term" value="P:iron coordination entity transport"/>
    <property type="evidence" value="ECO:0007669"/>
    <property type="project" value="UniProtKB-ARBA"/>
</dbReference>
<evidence type="ECO:0000313" key="8">
    <source>
        <dbReference type="Proteomes" id="UP000199399"/>
    </source>
</evidence>
<sequence>MGNADLGIAAPDKCLRTVDLGRRALLLATPALLARPVWSAPAEPRVAALDWALTETMIVLGHDPIAVVAAADWPRFVVEPALPATTADLGLQQEINFELLAYLSPDLVLISPFLQRLAPQIELIAETVNLSIYEDTGSPLALRETVTRDLGVRLGRDAEASRFLSETAADFDALAARAASLQHRPILVVTFVDSRHVRVYGPASLFHNVLSRLGMQNAWTREVGYFGFDMVGIEELATIGDAHLVTFDPVPAGVLPRLAESPIWSQLDFARFDRISILPPVLMFGALPSALRFGRLLIDELESRST</sequence>
<evidence type="ECO:0000256" key="4">
    <source>
        <dbReference type="ARBA" id="ARBA00022496"/>
    </source>
</evidence>
<dbReference type="RefSeq" id="WP_208597552.1">
    <property type="nucleotide sequence ID" value="NZ_FNBP01000004.1"/>
</dbReference>
<keyword evidence="4" id="KW-0410">Iron transport</keyword>
<dbReference type="InterPro" id="IPR051313">
    <property type="entry name" value="Bact_iron-sidero_bind"/>
</dbReference>
<dbReference type="PANTHER" id="PTHR30532:SF1">
    <property type="entry name" value="IRON(3+)-HYDROXAMATE-BINDING PROTEIN FHUD"/>
    <property type="match status" value="1"/>
</dbReference>
<evidence type="ECO:0000256" key="5">
    <source>
        <dbReference type="ARBA" id="ARBA00022729"/>
    </source>
</evidence>
<keyword evidence="4" id="KW-0408">Iron</keyword>
<feature type="domain" description="Fe/B12 periplasmic-binding" evidence="6">
    <location>
        <begin position="45"/>
        <end position="306"/>
    </location>
</feature>
<keyword evidence="4" id="KW-0406">Ion transport</keyword>
<organism evidence="7 8">
    <name type="scientific">Sulfitobacter delicatus</name>
    <dbReference type="NCBI Taxonomy" id="218672"/>
    <lineage>
        <taxon>Bacteria</taxon>
        <taxon>Pseudomonadati</taxon>
        <taxon>Pseudomonadota</taxon>
        <taxon>Alphaproteobacteria</taxon>
        <taxon>Rhodobacterales</taxon>
        <taxon>Roseobacteraceae</taxon>
        <taxon>Sulfitobacter</taxon>
    </lineage>
</organism>
<gene>
    <name evidence="7" type="ORF">SAMN04489759_104371</name>
</gene>
<dbReference type="Pfam" id="PF01497">
    <property type="entry name" value="Peripla_BP_2"/>
    <property type="match status" value="1"/>
</dbReference>
<evidence type="ECO:0000313" key="7">
    <source>
        <dbReference type="EMBL" id="SDG09699.1"/>
    </source>
</evidence>
<dbReference type="PRINTS" id="PR01715">
    <property type="entry name" value="FERRIBNDNGPP"/>
</dbReference>
<dbReference type="AlphaFoldDB" id="A0A1G7RHT3"/>
<dbReference type="InterPro" id="IPR002491">
    <property type="entry name" value="ABC_transptr_periplasmic_BD"/>
</dbReference>
<dbReference type="Proteomes" id="UP000199399">
    <property type="component" value="Unassembled WGS sequence"/>
</dbReference>
<dbReference type="STRING" id="218672.SAMN04489759_104371"/>
<proteinExistence type="inferred from homology"/>
<protein>
    <submittedName>
        <fullName evidence="7">Iron complex transport system substrate-binding protein</fullName>
    </submittedName>
</protein>
<comment type="similarity">
    <text evidence="2">Belongs to the bacterial solute-binding protein 8 family.</text>
</comment>
<comment type="subcellular location">
    <subcellularLocation>
        <location evidence="1">Cell envelope</location>
    </subcellularLocation>
</comment>
<reference evidence="8" key="1">
    <citation type="submission" date="2016-10" db="EMBL/GenBank/DDBJ databases">
        <authorList>
            <person name="Varghese N."/>
            <person name="Submissions S."/>
        </authorList>
    </citation>
    <scope>NUCLEOTIDE SEQUENCE [LARGE SCALE GENOMIC DNA]</scope>
    <source>
        <strain evidence="8">DSM 16477</strain>
    </source>
</reference>
<name>A0A1G7RHT3_9RHOB</name>
<evidence type="ECO:0000259" key="6">
    <source>
        <dbReference type="PROSITE" id="PS50983"/>
    </source>
</evidence>
<evidence type="ECO:0000256" key="2">
    <source>
        <dbReference type="ARBA" id="ARBA00008814"/>
    </source>
</evidence>
<evidence type="ECO:0000256" key="3">
    <source>
        <dbReference type="ARBA" id="ARBA00022448"/>
    </source>
</evidence>
<dbReference type="PANTHER" id="PTHR30532">
    <property type="entry name" value="IRON III DICITRATE-BINDING PERIPLASMIC PROTEIN"/>
    <property type="match status" value="1"/>
</dbReference>
<evidence type="ECO:0000256" key="1">
    <source>
        <dbReference type="ARBA" id="ARBA00004196"/>
    </source>
</evidence>